<keyword evidence="3" id="KW-1185">Reference proteome</keyword>
<evidence type="ECO:0000313" key="3">
    <source>
        <dbReference type="Proteomes" id="UP000265618"/>
    </source>
</evidence>
<feature type="region of interest" description="Disordered" evidence="1">
    <location>
        <begin position="327"/>
        <end position="376"/>
    </location>
</feature>
<reference evidence="2 3" key="1">
    <citation type="journal article" date="2018" name="PLoS ONE">
        <title>The draft genome of Kipferlia bialata reveals reductive genome evolution in fornicate parasites.</title>
        <authorList>
            <person name="Tanifuji G."/>
            <person name="Takabayashi S."/>
            <person name="Kume K."/>
            <person name="Takagi M."/>
            <person name="Nakayama T."/>
            <person name="Kamikawa R."/>
            <person name="Inagaki Y."/>
            <person name="Hashimoto T."/>
        </authorList>
    </citation>
    <scope>NUCLEOTIDE SEQUENCE [LARGE SCALE GENOMIC DNA]</scope>
    <source>
        <strain evidence="2">NY0173</strain>
    </source>
</reference>
<feature type="compositionally biased region" description="Polar residues" evidence="1">
    <location>
        <begin position="260"/>
        <end position="269"/>
    </location>
</feature>
<organism evidence="2 3">
    <name type="scientific">Kipferlia bialata</name>
    <dbReference type="NCBI Taxonomy" id="797122"/>
    <lineage>
        <taxon>Eukaryota</taxon>
        <taxon>Metamonada</taxon>
        <taxon>Carpediemonas-like organisms</taxon>
        <taxon>Kipferlia</taxon>
    </lineage>
</organism>
<dbReference type="Proteomes" id="UP000265618">
    <property type="component" value="Unassembled WGS sequence"/>
</dbReference>
<feature type="compositionally biased region" description="Low complexity" evidence="1">
    <location>
        <begin position="219"/>
        <end position="242"/>
    </location>
</feature>
<accession>A0A9K3CT52</accession>
<feature type="compositionally biased region" description="Low complexity" evidence="1">
    <location>
        <begin position="343"/>
        <end position="354"/>
    </location>
</feature>
<evidence type="ECO:0000256" key="1">
    <source>
        <dbReference type="SAM" id="MobiDB-lite"/>
    </source>
</evidence>
<protein>
    <submittedName>
        <fullName evidence="2">Uncharacterized protein</fullName>
    </submittedName>
</protein>
<sequence length="376" mass="42021">MPSLSDLHNLSKAEIKVLRNWSFQSDPRLGLPPAEVLQLRQAFSFLDTVNNRDDGAMVELPAGTAIPQILLPLFPSPLPVRFLDLVGGDPIERGHPQYGFVPFLRIIRREARRHVSEGDLIHKLPRSKDTDGPWFDRRYGTIVLDTTIEFLSTDLAAVAIAYDSCREKMQPQARHHKRDRSRSHLHYCVDRILSVGNKRRYDLAREVAHQEDKKRRTVSSLASPLESSSASEDGSDESSASDTANEPLSRLETPREVMQHSFQGSSSRVYQRKMGGPAPDLEPLAKRKGNRPQSSRQKKEVAPVALPQTDHGGVLPSGWWGLLTSPSFKQKTKQKGKQPRPAGTVTGMRMVTTTPIPSRARRQGSCFDRRASDEGA</sequence>
<name>A0A9K3CT52_9EUKA</name>
<proteinExistence type="predicted"/>
<gene>
    <name evidence="2" type="ORF">KIPB_002137</name>
</gene>
<evidence type="ECO:0000313" key="2">
    <source>
        <dbReference type="EMBL" id="GIQ81214.1"/>
    </source>
</evidence>
<dbReference type="EMBL" id="BDIP01000334">
    <property type="protein sequence ID" value="GIQ81214.1"/>
    <property type="molecule type" value="Genomic_DNA"/>
</dbReference>
<feature type="region of interest" description="Disordered" evidence="1">
    <location>
        <begin position="207"/>
        <end position="312"/>
    </location>
</feature>
<feature type="compositionally biased region" description="Basic and acidic residues" evidence="1">
    <location>
        <begin position="367"/>
        <end position="376"/>
    </location>
</feature>
<comment type="caution">
    <text evidence="2">The sequence shown here is derived from an EMBL/GenBank/DDBJ whole genome shotgun (WGS) entry which is preliminary data.</text>
</comment>
<dbReference type="AlphaFoldDB" id="A0A9K3CT52"/>